<dbReference type="EMBL" id="JYDP01000031">
    <property type="protein sequence ID" value="KRZ13554.1"/>
    <property type="molecule type" value="Genomic_DNA"/>
</dbReference>
<evidence type="ECO:0000313" key="2">
    <source>
        <dbReference type="EMBL" id="KRZ13554.1"/>
    </source>
</evidence>
<keyword evidence="1" id="KW-0812">Transmembrane</keyword>
<comment type="caution">
    <text evidence="2">The sequence shown here is derived from an EMBL/GenBank/DDBJ whole genome shotgun (WGS) entry which is preliminary data.</text>
</comment>
<protein>
    <submittedName>
        <fullName evidence="2">Uncharacterized protein</fullName>
    </submittedName>
</protein>
<evidence type="ECO:0000313" key="3">
    <source>
        <dbReference type="Proteomes" id="UP000055024"/>
    </source>
</evidence>
<dbReference type="AlphaFoldDB" id="A0A0V1HTW0"/>
<keyword evidence="3" id="KW-1185">Reference proteome</keyword>
<sequence length="136" mass="16015">MSYVFSICKFMHPMNVQKGSRIINDFRKNDVLSVFNATLVISLISMFWVFMSNDKLQNDGAVIILSCETLDFLLINMKTVLEIFFYVFRLLVCFRLQHSLELILIRAYHLFSRQLRNGRKQIFSIKDKRGKATSTY</sequence>
<proteinExistence type="predicted"/>
<dbReference type="Proteomes" id="UP000055024">
    <property type="component" value="Unassembled WGS sequence"/>
</dbReference>
<feature type="transmembrane region" description="Helical" evidence="1">
    <location>
        <begin position="31"/>
        <end position="51"/>
    </location>
</feature>
<name>A0A0V1HTW0_9BILA</name>
<organism evidence="2 3">
    <name type="scientific">Trichinella zimbabwensis</name>
    <dbReference type="NCBI Taxonomy" id="268475"/>
    <lineage>
        <taxon>Eukaryota</taxon>
        <taxon>Metazoa</taxon>
        <taxon>Ecdysozoa</taxon>
        <taxon>Nematoda</taxon>
        <taxon>Enoplea</taxon>
        <taxon>Dorylaimia</taxon>
        <taxon>Trichinellida</taxon>
        <taxon>Trichinellidae</taxon>
        <taxon>Trichinella</taxon>
    </lineage>
</organism>
<keyword evidence="1" id="KW-0472">Membrane</keyword>
<keyword evidence="1" id="KW-1133">Transmembrane helix</keyword>
<evidence type="ECO:0000256" key="1">
    <source>
        <dbReference type="SAM" id="Phobius"/>
    </source>
</evidence>
<accession>A0A0V1HTW0</accession>
<gene>
    <name evidence="2" type="ORF">T11_2981</name>
</gene>
<reference evidence="2 3" key="1">
    <citation type="submission" date="2015-01" db="EMBL/GenBank/DDBJ databases">
        <title>Evolution of Trichinella species and genotypes.</title>
        <authorList>
            <person name="Korhonen P.K."/>
            <person name="Edoardo P."/>
            <person name="Giuseppe L.R."/>
            <person name="Gasser R.B."/>
        </authorList>
    </citation>
    <scope>NUCLEOTIDE SEQUENCE [LARGE SCALE GENOMIC DNA]</scope>
    <source>
        <strain evidence="2">ISS1029</strain>
    </source>
</reference>